<dbReference type="GO" id="GO:0003677">
    <property type="term" value="F:DNA binding"/>
    <property type="evidence" value="ECO:0007669"/>
    <property type="project" value="UniProtKB-UniRule"/>
</dbReference>
<reference evidence="4" key="1">
    <citation type="submission" date="2020-10" db="EMBL/GenBank/DDBJ databases">
        <authorList>
            <person name="Gilroy R."/>
        </authorList>
    </citation>
    <scope>NUCLEOTIDE SEQUENCE</scope>
    <source>
        <strain evidence="4">ChiSjej1B19-3389</strain>
    </source>
</reference>
<dbReference type="SUPFAM" id="SSF46689">
    <property type="entry name" value="Homeodomain-like"/>
    <property type="match status" value="1"/>
</dbReference>
<evidence type="ECO:0000256" key="1">
    <source>
        <dbReference type="ARBA" id="ARBA00023125"/>
    </source>
</evidence>
<dbReference type="Proteomes" id="UP000886787">
    <property type="component" value="Unassembled WGS sequence"/>
</dbReference>
<accession>A0A9D0ZHD4</accession>
<dbReference type="Gene3D" id="1.10.357.10">
    <property type="entry name" value="Tetracycline Repressor, domain 2"/>
    <property type="match status" value="1"/>
</dbReference>
<sequence>MKKFKNDHRTRVTKLLIRKAFTHLLKQKPIQSISIKELCELAGINRGTFYTHYTDIYDLRSQMEEEMLQDFEKALAPLFSNEQEQLTPVKITAGVFQCLKENSDLCTVTLGDYGDKAFALKLINMGREKCITSYSGYFKNASAKEIEYFYAFASAGCIGLLQKWLEEGMVTPAQQVAEMAEDMMYRGIGFLNGTDTRELDARKEHEGKTPG</sequence>
<evidence type="ECO:0000313" key="5">
    <source>
        <dbReference type="Proteomes" id="UP000886787"/>
    </source>
</evidence>
<evidence type="ECO:0000313" key="4">
    <source>
        <dbReference type="EMBL" id="HIQ80458.1"/>
    </source>
</evidence>
<organism evidence="4 5">
    <name type="scientific">Candidatus Scatavimonas merdigallinarum</name>
    <dbReference type="NCBI Taxonomy" id="2840914"/>
    <lineage>
        <taxon>Bacteria</taxon>
        <taxon>Bacillati</taxon>
        <taxon>Bacillota</taxon>
        <taxon>Clostridia</taxon>
        <taxon>Eubacteriales</taxon>
        <taxon>Oscillospiraceae</taxon>
        <taxon>Oscillospiraceae incertae sedis</taxon>
        <taxon>Candidatus Scatavimonas</taxon>
    </lineage>
</organism>
<keyword evidence="1 2" id="KW-0238">DNA-binding</keyword>
<dbReference type="PANTHER" id="PTHR43479">
    <property type="entry name" value="ACREF/ENVCD OPERON REPRESSOR-RELATED"/>
    <property type="match status" value="1"/>
</dbReference>
<dbReference type="InterPro" id="IPR039532">
    <property type="entry name" value="TetR_C_Firmicutes"/>
</dbReference>
<dbReference type="PANTHER" id="PTHR43479:SF7">
    <property type="entry name" value="TETR-FAMILY TRANSCRIPTIONAL REGULATOR"/>
    <property type="match status" value="1"/>
</dbReference>
<dbReference type="InterPro" id="IPR001647">
    <property type="entry name" value="HTH_TetR"/>
</dbReference>
<comment type="caution">
    <text evidence="4">The sequence shown here is derived from an EMBL/GenBank/DDBJ whole genome shotgun (WGS) entry which is preliminary data.</text>
</comment>
<dbReference type="InterPro" id="IPR050624">
    <property type="entry name" value="HTH-type_Tx_Regulator"/>
</dbReference>
<dbReference type="PROSITE" id="PS50977">
    <property type="entry name" value="HTH_TETR_2"/>
    <property type="match status" value="1"/>
</dbReference>
<evidence type="ECO:0000259" key="3">
    <source>
        <dbReference type="PROSITE" id="PS50977"/>
    </source>
</evidence>
<dbReference type="EMBL" id="DVFW01000021">
    <property type="protein sequence ID" value="HIQ80458.1"/>
    <property type="molecule type" value="Genomic_DNA"/>
</dbReference>
<feature type="DNA-binding region" description="H-T-H motif" evidence="2">
    <location>
        <begin position="34"/>
        <end position="53"/>
    </location>
</feature>
<protein>
    <submittedName>
        <fullName evidence="4">TetR/AcrR family transcriptional regulator</fullName>
    </submittedName>
</protein>
<name>A0A9D0ZHD4_9FIRM</name>
<dbReference type="InterPro" id="IPR009057">
    <property type="entry name" value="Homeodomain-like_sf"/>
</dbReference>
<feature type="domain" description="HTH tetR-type" evidence="3">
    <location>
        <begin position="11"/>
        <end position="71"/>
    </location>
</feature>
<evidence type="ECO:0000256" key="2">
    <source>
        <dbReference type="PROSITE-ProRule" id="PRU00335"/>
    </source>
</evidence>
<reference evidence="4" key="2">
    <citation type="journal article" date="2021" name="PeerJ">
        <title>Extensive microbial diversity within the chicken gut microbiome revealed by metagenomics and culture.</title>
        <authorList>
            <person name="Gilroy R."/>
            <person name="Ravi A."/>
            <person name="Getino M."/>
            <person name="Pursley I."/>
            <person name="Horton D.L."/>
            <person name="Alikhan N.F."/>
            <person name="Baker D."/>
            <person name="Gharbi K."/>
            <person name="Hall N."/>
            <person name="Watson M."/>
            <person name="Adriaenssens E.M."/>
            <person name="Foster-Nyarko E."/>
            <person name="Jarju S."/>
            <person name="Secka A."/>
            <person name="Antonio M."/>
            <person name="Oren A."/>
            <person name="Chaudhuri R.R."/>
            <person name="La Ragione R."/>
            <person name="Hildebrand F."/>
            <person name="Pallen M.J."/>
        </authorList>
    </citation>
    <scope>NUCLEOTIDE SEQUENCE</scope>
    <source>
        <strain evidence="4">ChiSjej1B19-3389</strain>
    </source>
</reference>
<gene>
    <name evidence="4" type="ORF">IAD32_04145</name>
</gene>
<dbReference type="AlphaFoldDB" id="A0A9D0ZHD4"/>
<proteinExistence type="predicted"/>
<dbReference type="Pfam" id="PF14278">
    <property type="entry name" value="TetR_C_8"/>
    <property type="match status" value="1"/>
</dbReference>